<accession>A0A4U5NCG0</accession>
<keyword evidence="4" id="KW-1185">Reference proteome</keyword>
<comment type="caution">
    <text evidence="3">The sequence shown here is derived from an EMBL/GenBank/DDBJ whole genome shotgun (WGS) entry which is preliminary data.</text>
</comment>
<feature type="region of interest" description="Disordered" evidence="1">
    <location>
        <begin position="196"/>
        <end position="230"/>
    </location>
</feature>
<evidence type="ECO:0000256" key="2">
    <source>
        <dbReference type="SAM" id="SignalP"/>
    </source>
</evidence>
<proteinExistence type="predicted"/>
<gene>
    <name evidence="3" type="ORF">L596_014421</name>
</gene>
<reference evidence="3 4" key="1">
    <citation type="journal article" date="2015" name="Genome Biol.">
        <title>Comparative genomics of Steinernema reveals deeply conserved gene regulatory networks.</title>
        <authorList>
            <person name="Dillman A.R."/>
            <person name="Macchietto M."/>
            <person name="Porter C.F."/>
            <person name="Rogers A."/>
            <person name="Williams B."/>
            <person name="Antoshechkin I."/>
            <person name="Lee M.M."/>
            <person name="Goodwin Z."/>
            <person name="Lu X."/>
            <person name="Lewis E.E."/>
            <person name="Goodrich-Blair H."/>
            <person name="Stock S.P."/>
            <person name="Adams B.J."/>
            <person name="Sternberg P.W."/>
            <person name="Mortazavi A."/>
        </authorList>
    </citation>
    <scope>NUCLEOTIDE SEQUENCE [LARGE SCALE GENOMIC DNA]</scope>
    <source>
        <strain evidence="3 4">ALL</strain>
    </source>
</reference>
<evidence type="ECO:0000256" key="1">
    <source>
        <dbReference type="SAM" id="MobiDB-lite"/>
    </source>
</evidence>
<feature type="compositionally biased region" description="Low complexity" evidence="1">
    <location>
        <begin position="196"/>
        <end position="218"/>
    </location>
</feature>
<keyword evidence="2" id="KW-0732">Signal</keyword>
<dbReference type="AlphaFoldDB" id="A0A4U5NCG0"/>
<protein>
    <recommendedName>
        <fullName evidence="5">Apple domain-containing protein</fullName>
    </recommendedName>
</protein>
<organism evidence="3 4">
    <name type="scientific">Steinernema carpocapsae</name>
    <name type="common">Entomopathogenic nematode</name>
    <dbReference type="NCBI Taxonomy" id="34508"/>
    <lineage>
        <taxon>Eukaryota</taxon>
        <taxon>Metazoa</taxon>
        <taxon>Ecdysozoa</taxon>
        <taxon>Nematoda</taxon>
        <taxon>Chromadorea</taxon>
        <taxon>Rhabditida</taxon>
        <taxon>Tylenchina</taxon>
        <taxon>Panagrolaimomorpha</taxon>
        <taxon>Strongyloidoidea</taxon>
        <taxon>Steinernematidae</taxon>
        <taxon>Steinernema</taxon>
    </lineage>
</organism>
<evidence type="ECO:0008006" key="5">
    <source>
        <dbReference type="Google" id="ProtNLM"/>
    </source>
</evidence>
<reference evidence="3 4" key="2">
    <citation type="journal article" date="2019" name="G3 (Bethesda)">
        <title>Hybrid Assembly of the Genome of the Entomopathogenic Nematode Steinernema carpocapsae Identifies the X-Chromosome.</title>
        <authorList>
            <person name="Serra L."/>
            <person name="Macchietto M."/>
            <person name="Macias-Munoz A."/>
            <person name="McGill C.J."/>
            <person name="Rodriguez I.M."/>
            <person name="Rodriguez B."/>
            <person name="Murad R."/>
            <person name="Mortazavi A."/>
        </authorList>
    </citation>
    <scope>NUCLEOTIDE SEQUENCE [LARGE SCALE GENOMIC DNA]</scope>
    <source>
        <strain evidence="3 4">ALL</strain>
    </source>
</reference>
<feature type="signal peptide" evidence="2">
    <location>
        <begin position="1"/>
        <end position="19"/>
    </location>
</feature>
<dbReference type="Proteomes" id="UP000298663">
    <property type="component" value="Unassembled WGS sequence"/>
</dbReference>
<feature type="chain" id="PRO_5020307650" description="Apple domain-containing protein" evidence="2">
    <location>
        <begin position="20"/>
        <end position="390"/>
    </location>
</feature>
<dbReference type="STRING" id="34508.A0A4U5NCG0"/>
<name>A0A4U5NCG0_STECR</name>
<evidence type="ECO:0000313" key="3">
    <source>
        <dbReference type="EMBL" id="TKR80334.1"/>
    </source>
</evidence>
<dbReference type="EMBL" id="AZBU02000004">
    <property type="protein sequence ID" value="TKR80334.1"/>
    <property type="molecule type" value="Genomic_DNA"/>
</dbReference>
<sequence>MFPRSVGLLVAFLIAVADAVPGQCNLGLKLFSIEGGKALCAPLVPFKCIEACEWNSTCAKTAHWNTFGKGRRSFVSGMLLTDSAFYVQCCASMATIVDRNDAGESTCVWTRPTEVVVDHGSIRTEPVLRSNEYIRDITVERMSGTTIGYVQMRLEICKFRLQRDHCNKELMEPNDRRLYDLQLLRLSRATLLNRGISPSVSTSTSTSSTTTSTIPPIVLHEGGHDEPHQSSVVVDSDVNDEINSSNVVDLPHRQRENPIVKVVGDNTITAPIGEERCRRRAKRALKTATGAQETCHREFKQCCEVKVGTTCSEICSLRVDRSTVGGYNNILDPGAIRGLNIYNLGTSSGITRRKRRCASPSSVFRVLRGVVGVSRPARASFGPRASPELR</sequence>
<evidence type="ECO:0000313" key="4">
    <source>
        <dbReference type="Proteomes" id="UP000298663"/>
    </source>
</evidence>
<dbReference type="OrthoDB" id="5809328at2759"/>